<feature type="region of interest" description="Disordered" evidence="4">
    <location>
        <begin position="1"/>
        <end position="199"/>
    </location>
</feature>
<dbReference type="Gene3D" id="3.40.190.10">
    <property type="entry name" value="Periplasmic binding protein-like II"/>
    <property type="match status" value="1"/>
</dbReference>
<protein>
    <submittedName>
        <fullName evidence="5">Extracellular solute-binding protein</fullName>
    </submittedName>
</protein>
<gene>
    <name evidence="5" type="ORF">E1212_12170</name>
</gene>
<evidence type="ECO:0000256" key="1">
    <source>
        <dbReference type="ARBA" id="ARBA00008520"/>
    </source>
</evidence>
<dbReference type="SUPFAM" id="SSF53850">
    <property type="entry name" value="Periplasmic binding protein-like II"/>
    <property type="match status" value="1"/>
</dbReference>
<feature type="compositionally biased region" description="Basic residues" evidence="4">
    <location>
        <begin position="181"/>
        <end position="192"/>
    </location>
</feature>
<dbReference type="AlphaFoldDB" id="A0A4R4RNF5"/>
<dbReference type="NCBIfam" id="TIGR01409">
    <property type="entry name" value="TAT_signal_seq"/>
    <property type="match status" value="1"/>
</dbReference>
<keyword evidence="2" id="KW-0813">Transport</keyword>
<feature type="compositionally biased region" description="Basic and acidic residues" evidence="4">
    <location>
        <begin position="114"/>
        <end position="136"/>
    </location>
</feature>
<evidence type="ECO:0000313" key="5">
    <source>
        <dbReference type="EMBL" id="TDC51348.1"/>
    </source>
</evidence>
<dbReference type="OrthoDB" id="7937990at2"/>
<name>A0A4R4RNF5_9ACTN</name>
<dbReference type="GO" id="GO:0015768">
    <property type="term" value="P:maltose transport"/>
    <property type="evidence" value="ECO:0007669"/>
    <property type="project" value="TreeGrafter"/>
</dbReference>
<dbReference type="Proteomes" id="UP000295621">
    <property type="component" value="Unassembled WGS sequence"/>
</dbReference>
<dbReference type="InterPro" id="IPR019546">
    <property type="entry name" value="TAT_signal_bac_arc"/>
</dbReference>
<dbReference type="Pfam" id="PF13416">
    <property type="entry name" value="SBP_bac_8"/>
    <property type="match status" value="1"/>
</dbReference>
<dbReference type="GO" id="GO:0055052">
    <property type="term" value="C:ATP-binding cassette (ABC) transporter complex, substrate-binding subunit-containing"/>
    <property type="evidence" value="ECO:0007669"/>
    <property type="project" value="TreeGrafter"/>
</dbReference>
<feature type="compositionally biased region" description="Basic residues" evidence="4">
    <location>
        <begin position="145"/>
        <end position="173"/>
    </location>
</feature>
<keyword evidence="3" id="KW-0732">Signal</keyword>
<feature type="compositionally biased region" description="Low complexity" evidence="4">
    <location>
        <begin position="45"/>
        <end position="59"/>
    </location>
</feature>
<proteinExistence type="inferred from homology"/>
<evidence type="ECO:0000313" key="6">
    <source>
        <dbReference type="Proteomes" id="UP000295621"/>
    </source>
</evidence>
<dbReference type="PANTHER" id="PTHR30061:SF50">
    <property type="entry name" value="MALTOSE_MALTODEXTRIN-BINDING PERIPLASMIC PROTEIN"/>
    <property type="match status" value="1"/>
</dbReference>
<dbReference type="GO" id="GO:0042956">
    <property type="term" value="P:maltodextrin transmembrane transport"/>
    <property type="evidence" value="ECO:0007669"/>
    <property type="project" value="TreeGrafter"/>
</dbReference>
<sequence length="664" mass="72219">MERLVPEPVRRAGAARDDGERRPHRGRVRRHRRGRRRRPADGTAGPLRPGGDRLPGAAGQRDRPDPDPARRAGLAADDLPPVRAHRPARPRDGVAHGRPHPRRGHPAVRRRPRHPGDRRPGPGDRGAHPARREPEPHGTGPSHRPPARVRRAPAARAPHDRRRRPVRHQHRRAPGPGRPASGHRHRRRRRPDAHRDPAAVVLAPHPAGRLTRRVCKGAAVTPTRHPLSRRRFLTATGMIGAGAVLSACGGGSQSPGAQPAEGDGGVGGYDGPNVELAFWNGFTGGDGPFMQELVDTFNSENPNIAVTMTVMEWADYYAKVPTAVQSGNGPDVGIMHIDSLPTNAARNVIVPLDDVASALELEEGDFAEAVWSAGEYDGQRYGIPLDMHPLGFFYNKTVMESAGLDPDNPPVDRQSYESALEALASAGIQGHWMSPHPFTGSMTLQSLIWQFGGDLFNEDGTEVTWAEDPGVQALTWMVDAINTGWSPKDVGQDADAIALQNGQAAFNWNGIWNINTLKEIPDLQWGVAPLPNIGGTEAAWAGSHNFVVMRQRSADENKLAASRAFINWVSQQSIAWAEGGQVPARNEVRESAEFEALPEQAALAQQVDYLHFPPSVPGISEAFADFDQALNEAILLTKEPAAALSEAAERASKKLEENRERYDG</sequence>
<feature type="compositionally biased region" description="Basic and acidic residues" evidence="4">
    <location>
        <begin position="1"/>
        <end position="21"/>
    </location>
</feature>
<organism evidence="5 6">
    <name type="scientific">Jiangella ureilytica</name>
    <dbReference type="NCBI Taxonomy" id="2530374"/>
    <lineage>
        <taxon>Bacteria</taxon>
        <taxon>Bacillati</taxon>
        <taxon>Actinomycetota</taxon>
        <taxon>Actinomycetes</taxon>
        <taxon>Jiangellales</taxon>
        <taxon>Jiangellaceae</taxon>
        <taxon>Jiangella</taxon>
    </lineage>
</organism>
<keyword evidence="6" id="KW-1185">Reference proteome</keyword>
<feature type="compositionally biased region" description="Basic residues" evidence="4">
    <location>
        <begin position="97"/>
        <end position="113"/>
    </location>
</feature>
<feature type="region of interest" description="Disordered" evidence="4">
    <location>
        <begin position="248"/>
        <end position="267"/>
    </location>
</feature>
<evidence type="ECO:0000256" key="3">
    <source>
        <dbReference type="ARBA" id="ARBA00022729"/>
    </source>
</evidence>
<feature type="compositionally biased region" description="Basic and acidic residues" evidence="4">
    <location>
        <begin position="60"/>
        <end position="70"/>
    </location>
</feature>
<dbReference type="EMBL" id="SMKL01000023">
    <property type="protein sequence ID" value="TDC51348.1"/>
    <property type="molecule type" value="Genomic_DNA"/>
</dbReference>
<feature type="compositionally biased region" description="Basic residues" evidence="4">
    <location>
        <begin position="22"/>
        <end position="38"/>
    </location>
</feature>
<comment type="similarity">
    <text evidence="1">Belongs to the bacterial solute-binding protein 1 family.</text>
</comment>
<comment type="caution">
    <text evidence="5">The sequence shown here is derived from an EMBL/GenBank/DDBJ whole genome shotgun (WGS) entry which is preliminary data.</text>
</comment>
<accession>A0A4R4RNF5</accession>
<dbReference type="PANTHER" id="PTHR30061">
    <property type="entry name" value="MALTOSE-BINDING PERIPLASMIC PROTEIN"/>
    <property type="match status" value="1"/>
</dbReference>
<reference evidence="5 6" key="1">
    <citation type="submission" date="2019-02" db="EMBL/GenBank/DDBJ databases">
        <title>Draft genome sequences of novel Actinobacteria.</title>
        <authorList>
            <person name="Sahin N."/>
            <person name="Ay H."/>
            <person name="Saygin H."/>
        </authorList>
    </citation>
    <scope>NUCLEOTIDE SEQUENCE [LARGE SCALE GENOMIC DNA]</scope>
    <source>
        <strain evidence="5 6">KC603</strain>
    </source>
</reference>
<evidence type="ECO:0000256" key="4">
    <source>
        <dbReference type="SAM" id="MobiDB-lite"/>
    </source>
</evidence>
<dbReference type="InterPro" id="IPR006059">
    <property type="entry name" value="SBP"/>
</dbReference>
<feature type="compositionally biased region" description="Low complexity" evidence="4">
    <location>
        <begin position="71"/>
        <end position="82"/>
    </location>
</feature>
<dbReference type="CDD" id="cd14748">
    <property type="entry name" value="PBP2_UgpB"/>
    <property type="match status" value="1"/>
</dbReference>
<dbReference type="GO" id="GO:1901982">
    <property type="term" value="F:maltose binding"/>
    <property type="evidence" value="ECO:0007669"/>
    <property type="project" value="TreeGrafter"/>
</dbReference>
<evidence type="ECO:0000256" key="2">
    <source>
        <dbReference type="ARBA" id="ARBA00022448"/>
    </source>
</evidence>